<evidence type="ECO:0000313" key="13">
    <source>
        <dbReference type="Proteomes" id="UP001499854"/>
    </source>
</evidence>
<evidence type="ECO:0000256" key="5">
    <source>
        <dbReference type="ARBA" id="ARBA00022695"/>
    </source>
</evidence>
<evidence type="ECO:0000256" key="4">
    <source>
        <dbReference type="ARBA" id="ARBA00022679"/>
    </source>
</evidence>
<evidence type="ECO:0000256" key="6">
    <source>
        <dbReference type="ARBA" id="ARBA00022705"/>
    </source>
</evidence>
<keyword evidence="4" id="KW-0808">Transferase</keyword>
<comment type="similarity">
    <text evidence="2">Belongs to the beta sliding clamp family.</text>
</comment>
<evidence type="ECO:0000256" key="2">
    <source>
        <dbReference type="ARBA" id="ARBA00010752"/>
    </source>
</evidence>
<evidence type="ECO:0000313" key="12">
    <source>
        <dbReference type="EMBL" id="GAA1996968.1"/>
    </source>
</evidence>
<keyword evidence="3" id="KW-0963">Cytoplasm</keyword>
<dbReference type="InterPro" id="IPR022634">
    <property type="entry name" value="DNA_polIII_beta_N"/>
</dbReference>
<sequence>MNRTKAKAAAPIPDLHLECDRTALLAALVAATSALPARPASPVLAGVRLDAADRELVVSSFDYDVSTRIRMDASVLSAGTVLLEGKRLHDLLKKSRGESVRISTAGAKAIVEPGPSRFELGTLPIAKYPALPDLPKPGGTVFVQQFLGAVRKVLLASGPGPMSMLAGVRLEFGPDTLTLAATDRYRLTVAEIPWFPDDPEAEHAPILVPASILKTIAARWKAATGRTRIGNGSAETVGVVGFAHGAESCTARLLVGEFVKFRTLFAPDYPLGVVVETAPLKAATELITLVADGTAPVELAFAPGEVVVATGGGDAAHGSESVPALYDGPPFSMSFNPGHLLDWLGASGRGFVRIAIARPSKPVVLTGHDTPVATDDDGVRYLMMPKTAAGLTANPDPPLPDYLSGRPMLPWHVTEYVAELGDGCQVRALRQARTSRKDIAAALEQLANPLYPGGVADRPGAVLLRNLAVEADVFARWAKGAKGASPACRAGCAHDSGRKR</sequence>
<feature type="domain" description="DNA polymerase III beta sliding clamp N-terminal" evidence="9">
    <location>
        <begin position="16"/>
        <end position="132"/>
    </location>
</feature>
<dbReference type="Pfam" id="PF02768">
    <property type="entry name" value="DNA_pol3_beta_3"/>
    <property type="match status" value="1"/>
</dbReference>
<evidence type="ECO:0000256" key="3">
    <source>
        <dbReference type="ARBA" id="ARBA00022490"/>
    </source>
</evidence>
<evidence type="ECO:0000256" key="8">
    <source>
        <dbReference type="ARBA" id="ARBA00023125"/>
    </source>
</evidence>
<organism evidence="12 13">
    <name type="scientific">Catenulispora subtropica</name>
    <dbReference type="NCBI Taxonomy" id="450798"/>
    <lineage>
        <taxon>Bacteria</taxon>
        <taxon>Bacillati</taxon>
        <taxon>Actinomycetota</taxon>
        <taxon>Actinomycetes</taxon>
        <taxon>Catenulisporales</taxon>
        <taxon>Catenulisporaceae</taxon>
        <taxon>Catenulispora</taxon>
    </lineage>
</organism>
<accession>A0ABN2T1W9</accession>
<evidence type="ECO:0000259" key="11">
    <source>
        <dbReference type="Pfam" id="PF02768"/>
    </source>
</evidence>
<dbReference type="CDD" id="cd00140">
    <property type="entry name" value="beta_clamp"/>
    <property type="match status" value="1"/>
</dbReference>
<keyword evidence="13" id="KW-1185">Reference proteome</keyword>
<keyword evidence="7" id="KW-0239">DNA-directed DNA polymerase</keyword>
<proteinExistence type="inferred from homology"/>
<dbReference type="Pfam" id="PF00712">
    <property type="entry name" value="DNA_pol3_beta"/>
    <property type="match status" value="1"/>
</dbReference>
<keyword evidence="8" id="KW-0238">DNA-binding</keyword>
<evidence type="ECO:0000259" key="10">
    <source>
        <dbReference type="Pfam" id="PF02767"/>
    </source>
</evidence>
<reference evidence="12 13" key="1">
    <citation type="journal article" date="2019" name="Int. J. Syst. Evol. Microbiol.">
        <title>The Global Catalogue of Microorganisms (GCM) 10K type strain sequencing project: providing services to taxonomists for standard genome sequencing and annotation.</title>
        <authorList>
            <consortium name="The Broad Institute Genomics Platform"/>
            <consortium name="The Broad Institute Genome Sequencing Center for Infectious Disease"/>
            <person name="Wu L."/>
            <person name="Ma J."/>
        </authorList>
    </citation>
    <scope>NUCLEOTIDE SEQUENCE [LARGE SCALE GENOMIC DNA]</scope>
    <source>
        <strain evidence="12 13">JCM 16013</strain>
    </source>
</reference>
<evidence type="ECO:0000259" key="9">
    <source>
        <dbReference type="Pfam" id="PF00712"/>
    </source>
</evidence>
<dbReference type="InterPro" id="IPR001001">
    <property type="entry name" value="DNA_polIII_beta"/>
</dbReference>
<feature type="domain" description="DNA polymerase III beta sliding clamp central" evidence="10">
    <location>
        <begin position="163"/>
        <end position="258"/>
    </location>
</feature>
<dbReference type="SMART" id="SM00480">
    <property type="entry name" value="POL3Bc"/>
    <property type="match status" value="1"/>
</dbReference>
<dbReference type="Pfam" id="PF02767">
    <property type="entry name" value="DNA_pol3_beta_2"/>
    <property type="match status" value="1"/>
</dbReference>
<evidence type="ECO:0000256" key="1">
    <source>
        <dbReference type="ARBA" id="ARBA00004496"/>
    </source>
</evidence>
<dbReference type="NCBIfam" id="TIGR00663">
    <property type="entry name" value="dnan"/>
    <property type="match status" value="1"/>
</dbReference>
<dbReference type="EMBL" id="BAAAQM010000059">
    <property type="protein sequence ID" value="GAA1996968.1"/>
    <property type="molecule type" value="Genomic_DNA"/>
</dbReference>
<comment type="caution">
    <text evidence="12">The sequence shown here is derived from an EMBL/GenBank/DDBJ whole genome shotgun (WGS) entry which is preliminary data.</text>
</comment>
<gene>
    <name evidence="12" type="primary">dnaN_3</name>
    <name evidence="12" type="ORF">GCM10009838_72740</name>
</gene>
<keyword evidence="5" id="KW-0548">Nucleotidyltransferase</keyword>
<feature type="domain" description="DNA polymerase III beta sliding clamp C-terminal" evidence="11">
    <location>
        <begin position="272"/>
        <end position="385"/>
    </location>
</feature>
<dbReference type="RefSeq" id="WP_344661724.1">
    <property type="nucleotide sequence ID" value="NZ_BAAAQM010000059.1"/>
</dbReference>
<dbReference type="Gene3D" id="3.10.150.10">
    <property type="entry name" value="DNA Polymerase III, subunit A, domain 2"/>
    <property type="match status" value="3"/>
</dbReference>
<evidence type="ECO:0000256" key="7">
    <source>
        <dbReference type="ARBA" id="ARBA00022932"/>
    </source>
</evidence>
<dbReference type="InterPro" id="IPR022637">
    <property type="entry name" value="DNA_polIII_beta_cen"/>
</dbReference>
<dbReference type="Proteomes" id="UP001499854">
    <property type="component" value="Unassembled WGS sequence"/>
</dbReference>
<dbReference type="PANTHER" id="PTHR30478:SF0">
    <property type="entry name" value="BETA SLIDING CLAMP"/>
    <property type="match status" value="1"/>
</dbReference>
<keyword evidence="6" id="KW-0235">DNA replication</keyword>
<dbReference type="InterPro" id="IPR046938">
    <property type="entry name" value="DNA_clamp_sf"/>
</dbReference>
<dbReference type="PANTHER" id="PTHR30478">
    <property type="entry name" value="DNA POLYMERASE III SUBUNIT BETA"/>
    <property type="match status" value="1"/>
</dbReference>
<protein>
    <submittedName>
        <fullName evidence="12">DNA polymerase III subunit beta</fullName>
    </submittedName>
</protein>
<name>A0ABN2T1W9_9ACTN</name>
<dbReference type="SUPFAM" id="SSF55979">
    <property type="entry name" value="DNA clamp"/>
    <property type="match status" value="3"/>
</dbReference>
<comment type="subcellular location">
    <subcellularLocation>
        <location evidence="1">Cytoplasm</location>
    </subcellularLocation>
</comment>
<dbReference type="InterPro" id="IPR022635">
    <property type="entry name" value="DNA_polIII_beta_C"/>
</dbReference>